<dbReference type="SUPFAM" id="SSF52047">
    <property type="entry name" value="RNI-like"/>
    <property type="match status" value="1"/>
</dbReference>
<organism evidence="1">
    <name type="scientific">Aphanomyces invadans</name>
    <dbReference type="NCBI Taxonomy" id="157072"/>
    <lineage>
        <taxon>Eukaryota</taxon>
        <taxon>Sar</taxon>
        <taxon>Stramenopiles</taxon>
        <taxon>Oomycota</taxon>
        <taxon>Saprolegniomycetes</taxon>
        <taxon>Saprolegniales</taxon>
        <taxon>Verrucalvaceae</taxon>
        <taxon>Aphanomyces</taxon>
    </lineage>
</organism>
<dbReference type="VEuPathDB" id="FungiDB:H310_14106"/>
<evidence type="ECO:0000313" key="1">
    <source>
        <dbReference type="EMBL" id="ETV91247.1"/>
    </source>
</evidence>
<dbReference type="OrthoDB" id="163681at2759"/>
<reference evidence="1" key="1">
    <citation type="submission" date="2013-12" db="EMBL/GenBank/DDBJ databases">
        <title>The Genome Sequence of Aphanomyces invadans NJM9701.</title>
        <authorList>
            <consortium name="The Broad Institute Genomics Platform"/>
            <person name="Russ C."/>
            <person name="Tyler B."/>
            <person name="van West P."/>
            <person name="Dieguez-Uribeondo J."/>
            <person name="Young S.K."/>
            <person name="Zeng Q."/>
            <person name="Gargeya S."/>
            <person name="Fitzgerald M."/>
            <person name="Abouelleil A."/>
            <person name="Alvarado L."/>
            <person name="Chapman S.B."/>
            <person name="Gainer-Dewar J."/>
            <person name="Goldberg J."/>
            <person name="Griggs A."/>
            <person name="Gujja S."/>
            <person name="Hansen M."/>
            <person name="Howarth C."/>
            <person name="Imamovic A."/>
            <person name="Ireland A."/>
            <person name="Larimer J."/>
            <person name="McCowan C."/>
            <person name="Murphy C."/>
            <person name="Pearson M."/>
            <person name="Poon T.W."/>
            <person name="Priest M."/>
            <person name="Roberts A."/>
            <person name="Saif S."/>
            <person name="Shea T."/>
            <person name="Sykes S."/>
            <person name="Wortman J."/>
            <person name="Nusbaum C."/>
            <person name="Birren B."/>
        </authorList>
    </citation>
    <scope>NUCLEOTIDE SEQUENCE [LARGE SCALE GENOMIC DNA]</scope>
    <source>
        <strain evidence="1">NJM9701</strain>
    </source>
</reference>
<accession>A0A024TD12</accession>
<dbReference type="EMBL" id="KI914012">
    <property type="protein sequence ID" value="ETV91247.1"/>
    <property type="molecule type" value="Genomic_DNA"/>
</dbReference>
<name>A0A024TD12_9STRA</name>
<dbReference type="GeneID" id="20091156"/>
<proteinExistence type="predicted"/>
<dbReference type="AlphaFoldDB" id="A0A024TD12"/>
<dbReference type="eggNOG" id="ENOG502RFHS">
    <property type="taxonomic scope" value="Eukaryota"/>
</dbReference>
<protein>
    <submittedName>
        <fullName evidence="1">Uncharacterized protein</fullName>
    </submittedName>
</protein>
<dbReference type="RefSeq" id="XP_008880084.1">
    <property type="nucleotide sequence ID" value="XM_008881862.1"/>
</dbReference>
<dbReference type="Gene3D" id="3.80.10.10">
    <property type="entry name" value="Ribonuclease Inhibitor"/>
    <property type="match status" value="1"/>
</dbReference>
<sequence>MSKDALVARKNAREHQLRQVYATVEGYVPTYEDALNTLEKHLQLNMTPDAVGQWFDLYVRVVDLSVEIRRGEIRHRTERKFLYKSRTKTCRATATTNGLGIDDGNALINELDSIYKQLKKRKPMQLDTLESQLDILDRDTLGPLDKRISEVKRRLEGLQSAYYTSCSLIVHGDIHVELIIRQDSTVLLQKKRRCDDITTCSCPVDAAPWVNFMINPSTIPAKPTVQPKAVTVVPDVNLNDLKKSYGVDVEERERNLESFQNEVDYGVVIADETSSHCDAQLFPPSKRARRPPPEVSPIYDPPDNMNLSCPKTNAGIKQEHGDLIQVILATGITPTPSAGGAHCSVQYGDIVSWGSIPRKSRIQKVLDAVATTSMCIHTWTMHDMDVSVDEMTTFVDAITADSSALQPLAALNARSINFDPSKWAMPLHALTMLPALQHVDLSYNTLSGHGPAIEALLTQCTKLTSINLEQCGLRTVQNHVLAGLAACATAGQLKRLSLADNAFKRAFLVKLFQTLQGLELHMLNLRFVMEETDAYAPSEVDAMFEFDQLRVRHLHLDFSMLITDTSFLAALAKAVGHSSCGMETLEMPSWSNPLTEPWREVMNQVAAYGRIRRLNVRGLSCTPLSVWEDVLRSGVKQCVALEWTVSHVMAEPCVALLQSVRPPCLKEMHMSVEFPPGTPSSSCDLPKAHKWRKELAAAISTLAKIDFVGYTRSHSAR</sequence>
<dbReference type="InterPro" id="IPR032675">
    <property type="entry name" value="LRR_dom_sf"/>
</dbReference>
<gene>
    <name evidence="1" type="ORF">H310_14106</name>
</gene>